<keyword evidence="5" id="KW-0539">Nucleus</keyword>
<dbReference type="CDD" id="cd07976">
    <property type="entry name" value="TFIIA_alpha_beta_like"/>
    <property type="match status" value="2"/>
</dbReference>
<dbReference type="FunFam" id="1.10.287.100:FF:000001">
    <property type="entry name" value="Transcription initiation factor IIA subunit"/>
    <property type="match status" value="1"/>
</dbReference>
<reference evidence="7 8" key="3">
    <citation type="journal article" date="2004" name="Trends Parasitol.">
        <title>The Anopheles gambiae genome: an update.</title>
        <authorList>
            <person name="Mongin E."/>
            <person name="Louis C."/>
            <person name="Holt R.A."/>
            <person name="Birney E."/>
            <person name="Collins F.H."/>
        </authorList>
    </citation>
    <scope>NUCLEOTIDE SEQUENCE</scope>
    <source>
        <strain evidence="7 8">PEST</strain>
    </source>
</reference>
<gene>
    <name evidence="7" type="ORF">AgaP_AGAP002958</name>
</gene>
<dbReference type="Gene3D" id="1.10.287.100">
    <property type="match status" value="1"/>
</dbReference>
<feature type="compositionally biased region" description="Low complexity" evidence="6">
    <location>
        <begin position="91"/>
        <end position="100"/>
    </location>
</feature>
<feature type="region of interest" description="Disordered" evidence="6">
    <location>
        <begin position="411"/>
        <end position="467"/>
    </location>
</feature>
<reference evidence="7" key="5">
    <citation type="submission" date="2011-05" db="EMBL/GenBank/DDBJ databases">
        <authorList>
            <consortium name="VectorBase"/>
        </authorList>
    </citation>
    <scope>NUCLEOTIDE SEQUENCE</scope>
    <source>
        <strain evidence="7">PEST</strain>
    </source>
</reference>
<dbReference type="InterPro" id="IPR004855">
    <property type="entry name" value="TFIIA_asu/bsu"/>
</dbReference>
<keyword evidence="9" id="KW-1185">Reference proteome</keyword>
<dbReference type="GO" id="GO:0006366">
    <property type="term" value="P:transcription by RNA polymerase II"/>
    <property type="evidence" value="ECO:0000318"/>
    <property type="project" value="GO_Central"/>
</dbReference>
<dbReference type="GO" id="GO:0006367">
    <property type="term" value="P:transcription initiation at RNA polymerase II promoter"/>
    <property type="evidence" value="ECO:0007669"/>
    <property type="project" value="InterPro"/>
</dbReference>
<dbReference type="PANTHER" id="PTHR12694">
    <property type="entry name" value="TRANSCRIPTION INITIATION FACTOR IIA SUBUNIT 1"/>
    <property type="match status" value="1"/>
</dbReference>
<dbReference type="VEuPathDB" id="VectorBase:AGAP002958"/>
<dbReference type="AlphaFoldDB" id="Q7QD50"/>
<reference evidence="7" key="2">
    <citation type="submission" date="2002-03" db="EMBL/GenBank/DDBJ databases">
        <authorList>
            <consortium name="The Anopheles Genome Sequencing Consortium"/>
        </authorList>
    </citation>
    <scope>NUCLEOTIDE SEQUENCE</scope>
    <source>
        <strain evidence="7">PEST</strain>
    </source>
</reference>
<name>Q7QD50_ANOGA</name>
<dbReference type="InterPro" id="IPR009088">
    <property type="entry name" value="TFIIA_b-brl"/>
</dbReference>
<dbReference type="GO" id="GO:0005672">
    <property type="term" value="C:transcription factor TFIIA complex"/>
    <property type="evidence" value="ECO:0000318"/>
    <property type="project" value="GO_Central"/>
</dbReference>
<feature type="region of interest" description="Disordered" evidence="6">
    <location>
        <begin position="338"/>
        <end position="388"/>
    </location>
</feature>
<dbReference type="EMBL" id="AAAB01008859">
    <property type="protein sequence ID" value="EAA07559.5"/>
    <property type="molecule type" value="Genomic_DNA"/>
</dbReference>
<dbReference type="Proteomes" id="UP000007062">
    <property type="component" value="Chromosome 2R"/>
</dbReference>
<dbReference type="Pfam" id="PF03153">
    <property type="entry name" value="TFIIA"/>
    <property type="match status" value="1"/>
</dbReference>
<dbReference type="OMA" id="QKCTGEA"/>
<reference evidence="7" key="4">
    <citation type="journal article" date="2007" name="Genome Biol.">
        <title>Update of the Anopheles gambiae PEST genome assembly.</title>
        <authorList>
            <person name="Sharakhova M.V."/>
            <person name="Hammond M.P."/>
            <person name="Lobo N.F."/>
            <person name="Krzywinski J."/>
            <person name="Unger M.F."/>
            <person name="Hillenmeyer M.E."/>
            <person name="Bruggner R.V."/>
            <person name="Birney E."/>
            <person name="Collins F.H."/>
        </authorList>
    </citation>
    <scope>NUCLEOTIDE SEQUENCE</scope>
    <source>
        <strain evidence="7">PEST</strain>
    </source>
</reference>
<evidence type="ECO:0000313" key="7">
    <source>
        <dbReference type="EMBL" id="EAA07559.5"/>
    </source>
</evidence>
<dbReference type="SMART" id="SM01371">
    <property type="entry name" value="TFIIA"/>
    <property type="match status" value="1"/>
</dbReference>
<reference evidence="7 9" key="1">
    <citation type="journal article" date="2002" name="Science">
        <title>The genome sequence of the malaria mosquito Anopheles gambiae.</title>
        <authorList>
            <person name="Holt R.A."/>
            <person name="Subramanian G.M."/>
            <person name="Halpern A."/>
            <person name="Sutton G.G."/>
            <person name="Charlab R."/>
            <person name="Nusskern D.R."/>
            <person name="Wincker P."/>
            <person name="Clark A.G."/>
            <person name="Ribeiro J.M."/>
            <person name="Wides R."/>
            <person name="Salzberg S.L."/>
            <person name="Loftus B."/>
            <person name="Yandell M."/>
            <person name="Majoros W.H."/>
            <person name="Rusch D.B."/>
            <person name="Lai Z."/>
            <person name="Kraft C.L."/>
            <person name="Abril J.F."/>
            <person name="Anthouard V."/>
            <person name="Arensburger P."/>
            <person name="Atkinson P.W."/>
            <person name="Baden H."/>
            <person name="de Berardinis V."/>
            <person name="Baldwin D."/>
            <person name="Benes V."/>
            <person name="Biedler J."/>
            <person name="Blass C."/>
            <person name="Bolanos R."/>
            <person name="Boscus D."/>
            <person name="Barnstead M."/>
            <person name="Cai S."/>
            <person name="Center A."/>
            <person name="Chaturverdi K."/>
            <person name="Christophides G.K."/>
            <person name="Chrystal M.A."/>
            <person name="Clamp M."/>
            <person name="Cravchik A."/>
            <person name="Curwen V."/>
            <person name="Dana A."/>
            <person name="Delcher A."/>
            <person name="Dew I."/>
            <person name="Evans C.A."/>
            <person name="Flanigan M."/>
            <person name="Grundschober-Freimoser A."/>
            <person name="Friedli L."/>
            <person name="Gu Z."/>
            <person name="Guan P."/>
            <person name="Guigo R."/>
            <person name="Hillenmeyer M.E."/>
            <person name="Hladun S.L."/>
            <person name="Hogan J.R."/>
            <person name="Hong Y.S."/>
            <person name="Hoover J."/>
            <person name="Jaillon O."/>
            <person name="Ke Z."/>
            <person name="Kodira C."/>
            <person name="Kokoza E."/>
            <person name="Koutsos A."/>
            <person name="Letunic I."/>
            <person name="Levitsky A."/>
            <person name="Liang Y."/>
            <person name="Lin J.J."/>
            <person name="Lobo N.F."/>
            <person name="Lopez J.R."/>
            <person name="Malek J.A."/>
            <person name="McIntosh T.C."/>
            <person name="Meister S."/>
            <person name="Miller J."/>
            <person name="Mobarry C."/>
            <person name="Mongin E."/>
            <person name="Murphy S.D."/>
            <person name="O'Brochta D.A."/>
            <person name="Pfannkoch C."/>
            <person name="Qi R."/>
            <person name="Regier M.A."/>
            <person name="Remington K."/>
            <person name="Shao H."/>
            <person name="Sharakhova M.V."/>
            <person name="Sitter C.D."/>
            <person name="Shetty J."/>
            <person name="Smith T.J."/>
            <person name="Strong R."/>
            <person name="Sun J."/>
            <person name="Thomasova D."/>
            <person name="Ton L.Q."/>
            <person name="Topalis P."/>
            <person name="Tu Z."/>
            <person name="Unger M.F."/>
            <person name="Walenz B."/>
            <person name="Wang A."/>
            <person name="Wang J."/>
            <person name="Wang M."/>
            <person name="Wang X."/>
            <person name="Woodford K.J."/>
            <person name="Wortman J.R."/>
            <person name="Wu M."/>
            <person name="Yao A."/>
            <person name="Zdobnov E.M."/>
            <person name="Zhang H."/>
            <person name="Zhao Q."/>
            <person name="Zhao S."/>
            <person name="Zhu S.C."/>
            <person name="Zhimulev I."/>
            <person name="Coluzzi M."/>
            <person name="della Torre A."/>
            <person name="Roth C.W."/>
            <person name="Louis C."/>
            <person name="Kalush F."/>
            <person name="Mural R.J."/>
            <person name="Myers E.W."/>
            <person name="Adams M.D."/>
            <person name="Smith H.O."/>
            <person name="Broder S."/>
            <person name="Gardner M.J."/>
            <person name="Fraser C.M."/>
            <person name="Birney E."/>
            <person name="Bork P."/>
            <person name="Brey P.T."/>
            <person name="Venter J.C."/>
            <person name="Weissenbach J."/>
            <person name="Kafatos F.C."/>
            <person name="Collins F.H."/>
            <person name="Hoffman S.L."/>
        </authorList>
    </citation>
    <scope>NUCLEOTIDE SEQUENCE [LARGE SCALE GENOMIC DNA]</scope>
    <source>
        <strain evidence="7 9">PEST</strain>
    </source>
</reference>
<dbReference type="SUPFAM" id="SSF47396">
    <property type="entry name" value="Transcription factor IIA (TFIIA), alpha-helical domain"/>
    <property type="match status" value="1"/>
</dbReference>
<dbReference type="VEuPathDB" id="VectorBase:AGAMI1_005793"/>
<feature type="compositionally biased region" description="Low complexity" evidence="6">
    <location>
        <begin position="140"/>
        <end position="184"/>
    </location>
</feature>
<sequence length="516" mass="55018">MSLSQTSVLKVYTTVIDDVIAGVRDAFLDEGVDEQVLQEMKQVWTSKLLACKAIESTPESQDQQAGGNAKVRFMVKFFPTRESNGTKKSKAASAAASAAATSNNQQENGKANIITKTEPGLKNANVPALVPAGSAQPAVPNQNATTAGGTTTTTTAANTTSTAAAPAPAPAAAAAAAAPAPQQQQQNSAPAAVVAALDPNKLVAIQITLPAQPNVANSQPRVLTIQVPASALQENQLQQVLTSPIISSIMPLPPHIASTVLQQHVNAYLQNLNINAVPIQKQLDGACDDDGFMVGETPEVEVSPISYKLVELSPNEPLERYRLDRQLISGLVAGQRTNRWSSSAKESNEPIACSSSSSSRHGVRSKASAAARNARRRHPFRAAQAKAVPVLSDQEQALTFHICSSLQLDGAVDTSDEEGSDISDDNIVDDDDEDLDKEEEDDMEAEGGAEEEPLNSEDDVTDEDASDLFDTDNVVVCQYDKITRSRNKWKFYLKDGIMHIGGKDYVFQKSNGDAEW</sequence>
<evidence type="ECO:0000256" key="4">
    <source>
        <dbReference type="ARBA" id="ARBA00023163"/>
    </source>
</evidence>
<comment type="similarity">
    <text evidence="2">Belongs to the TFIIA subunit 1 family.</text>
</comment>
<dbReference type="HOGENOM" id="CLU_030027_3_1_1"/>
<proteinExistence type="inferred from homology"/>
<dbReference type="Gene3D" id="2.30.18.10">
    <property type="entry name" value="Transcription factor IIA (TFIIA), beta-barrel domain"/>
    <property type="match status" value="1"/>
</dbReference>
<evidence type="ECO:0000256" key="1">
    <source>
        <dbReference type="ARBA" id="ARBA00004123"/>
    </source>
</evidence>
<feature type="compositionally biased region" description="Low complexity" evidence="6">
    <location>
        <begin position="354"/>
        <end position="372"/>
    </location>
</feature>
<evidence type="ECO:0000256" key="2">
    <source>
        <dbReference type="ARBA" id="ARBA00010059"/>
    </source>
</evidence>
<comment type="subcellular location">
    <subcellularLocation>
        <location evidence="1">Nucleus</location>
    </subcellularLocation>
</comment>
<dbReference type="SUPFAM" id="SSF50784">
    <property type="entry name" value="Transcription factor IIA (TFIIA), beta-barrel domain"/>
    <property type="match status" value="1"/>
</dbReference>
<feature type="compositionally biased region" description="Acidic residues" evidence="6">
    <location>
        <begin position="414"/>
        <end position="467"/>
    </location>
</feature>
<dbReference type="eggNOG" id="KOG2652">
    <property type="taxonomic scope" value="Eukaryota"/>
</dbReference>
<protein>
    <submittedName>
        <fullName evidence="7">AGAP002958-PA</fullName>
    </submittedName>
</protein>
<evidence type="ECO:0000313" key="8">
    <source>
        <dbReference type="EnsemblMetazoa" id="AGAP002958-PA"/>
    </source>
</evidence>
<evidence type="ECO:0000256" key="3">
    <source>
        <dbReference type="ARBA" id="ARBA00023015"/>
    </source>
</evidence>
<reference evidence="8" key="6">
    <citation type="submission" date="2020-05" db="UniProtKB">
        <authorList>
            <consortium name="EnsemblMetazoa"/>
        </authorList>
    </citation>
    <scope>IDENTIFICATION</scope>
    <source>
        <strain evidence="8">PEST</strain>
    </source>
</reference>
<dbReference type="EnsemblMetazoa" id="AGAP002958-RA">
    <property type="protein sequence ID" value="AGAP002958-PA"/>
    <property type="gene ID" value="AGAP002958"/>
</dbReference>
<organism evidence="7">
    <name type="scientific">Anopheles gambiae</name>
    <name type="common">African malaria mosquito</name>
    <dbReference type="NCBI Taxonomy" id="7165"/>
    <lineage>
        <taxon>Eukaryota</taxon>
        <taxon>Metazoa</taxon>
        <taxon>Ecdysozoa</taxon>
        <taxon>Arthropoda</taxon>
        <taxon>Hexapoda</taxon>
        <taxon>Insecta</taxon>
        <taxon>Pterygota</taxon>
        <taxon>Neoptera</taxon>
        <taxon>Endopterygota</taxon>
        <taxon>Diptera</taxon>
        <taxon>Nematocera</taxon>
        <taxon>Culicoidea</taxon>
        <taxon>Culicidae</taxon>
        <taxon>Anophelinae</taxon>
        <taxon>Anopheles</taxon>
    </lineage>
</organism>
<feature type="region of interest" description="Disordered" evidence="6">
    <location>
        <begin position="82"/>
        <end position="110"/>
    </location>
</feature>
<keyword evidence="3" id="KW-0805">Transcription regulation</keyword>
<evidence type="ECO:0000256" key="6">
    <source>
        <dbReference type="SAM" id="MobiDB-lite"/>
    </source>
</evidence>
<dbReference type="FunFam" id="2.30.18.10:FF:000002">
    <property type="entry name" value="Transcription initiation factor IIA subunit 1"/>
    <property type="match status" value="1"/>
</dbReference>
<keyword evidence="4" id="KW-0804">Transcription</keyword>
<evidence type="ECO:0000256" key="5">
    <source>
        <dbReference type="ARBA" id="ARBA00023242"/>
    </source>
</evidence>
<accession>Q7QD50</accession>
<evidence type="ECO:0000313" key="9">
    <source>
        <dbReference type="Proteomes" id="UP000007062"/>
    </source>
</evidence>
<dbReference type="PANTHER" id="PTHR12694:SF8">
    <property type="entry name" value="TRANSCRIPTION INITIATION FACTOR IIA SUBUNIT 1"/>
    <property type="match status" value="1"/>
</dbReference>
<feature type="region of interest" description="Disordered" evidence="6">
    <location>
        <begin position="131"/>
        <end position="184"/>
    </location>
</feature>
<dbReference type="PaxDb" id="7165-AGAP002958-PA"/>
<dbReference type="STRING" id="7165.Q7QD50"/>